<keyword evidence="4" id="KW-0732">Signal</keyword>
<comment type="caution">
    <text evidence="6">The sequence shown here is derived from an EMBL/GenBank/DDBJ whole genome shotgun (WGS) entry which is preliminary data.</text>
</comment>
<evidence type="ECO:0000259" key="5">
    <source>
        <dbReference type="PROSITE" id="PS50240"/>
    </source>
</evidence>
<dbReference type="PROSITE" id="PS00134">
    <property type="entry name" value="TRYPSIN_HIS"/>
    <property type="match status" value="1"/>
</dbReference>
<name>A0A9K3PN94_9STRA</name>
<accession>A0A9K3PN94</accession>
<evidence type="ECO:0000256" key="4">
    <source>
        <dbReference type="SAM" id="SignalP"/>
    </source>
</evidence>
<dbReference type="InterPro" id="IPR018114">
    <property type="entry name" value="TRYPSIN_HIS"/>
</dbReference>
<keyword evidence="2" id="KW-0378">Hydrolase</keyword>
<sequence>MPSRAERTSNNIITTGVGIRRRHRTGIEPRSTMSPVSFVALLSLLLTVIAQDSVTAVESHQPRTQKQNHQQRHGSRRHLTKEQRRQEFEKYSRLLNSHGDNIMNQPQPRVFGGWDTIEGRYDYAQVSLDTVADGHQCGGSLIAVDVILTAAHCAGTYNRIVVGKHNLYDPEDEGEIFEPLMEIIHPNYDDATTRFDIMLIILDGWSKLASPVRVNDDSSLPVNGQSLTVVGFGYTSNWELPDILQETDVIYTRNADCILLQDSDGYTLEDDLYPDMLCAGDVGRDSCYGDSGSPLILKGDSAGQDVQMGLVSWGYVCAGDLPGIYSRVGHWQSYEFIRSTVCEHSISPPTTYMDCGDVLPRTSNPVVTTAPTAKPTFIPTDSVTPPSLAPTTAALKEFLQGTSSASAQTSKEGKEEASQVYDDAYFFEGEDPATSNVNGIQVGSSSTAKSQAGFMVVVASILFLLVESI</sequence>
<dbReference type="InterPro" id="IPR033116">
    <property type="entry name" value="TRYPSIN_SER"/>
</dbReference>
<keyword evidence="1" id="KW-1015">Disulfide bond</keyword>
<dbReference type="EMBL" id="JAGRRH010000016">
    <property type="protein sequence ID" value="KAG7353652.1"/>
    <property type="molecule type" value="Genomic_DNA"/>
</dbReference>
<evidence type="ECO:0000313" key="6">
    <source>
        <dbReference type="EMBL" id="KAG7353652.1"/>
    </source>
</evidence>
<keyword evidence="2" id="KW-0645">Protease</keyword>
<proteinExistence type="predicted"/>
<dbReference type="PANTHER" id="PTHR24276">
    <property type="entry name" value="POLYSERASE-RELATED"/>
    <property type="match status" value="1"/>
</dbReference>
<feature type="compositionally biased region" description="Basic residues" evidence="3">
    <location>
        <begin position="69"/>
        <end position="79"/>
    </location>
</feature>
<dbReference type="GO" id="GO:0006508">
    <property type="term" value="P:proteolysis"/>
    <property type="evidence" value="ECO:0007669"/>
    <property type="project" value="UniProtKB-KW"/>
</dbReference>
<evidence type="ECO:0000313" key="7">
    <source>
        <dbReference type="Proteomes" id="UP000693970"/>
    </source>
</evidence>
<feature type="signal peptide" evidence="4">
    <location>
        <begin position="1"/>
        <end position="50"/>
    </location>
</feature>
<keyword evidence="7" id="KW-1185">Reference proteome</keyword>
<protein>
    <submittedName>
        <fullName evidence="6">Peptidase S1 and S6 chymotrypsin/Hap family protein</fullName>
    </submittedName>
</protein>
<gene>
    <name evidence="6" type="ORF">IV203_003007</name>
</gene>
<dbReference type="OrthoDB" id="104223at2759"/>
<evidence type="ECO:0000256" key="3">
    <source>
        <dbReference type="SAM" id="MobiDB-lite"/>
    </source>
</evidence>
<keyword evidence="2" id="KW-0720">Serine protease</keyword>
<dbReference type="InterPro" id="IPR001254">
    <property type="entry name" value="Trypsin_dom"/>
</dbReference>
<reference evidence="6" key="1">
    <citation type="journal article" date="2021" name="Sci. Rep.">
        <title>Diploid genomic architecture of Nitzschia inconspicua, an elite biomass production diatom.</title>
        <authorList>
            <person name="Oliver A."/>
            <person name="Podell S."/>
            <person name="Pinowska A."/>
            <person name="Traller J.C."/>
            <person name="Smith S.R."/>
            <person name="McClure R."/>
            <person name="Beliaev A."/>
            <person name="Bohutskyi P."/>
            <person name="Hill E.A."/>
            <person name="Rabines A."/>
            <person name="Zheng H."/>
            <person name="Allen L.Z."/>
            <person name="Kuo A."/>
            <person name="Grigoriev I.V."/>
            <person name="Allen A.E."/>
            <person name="Hazlebeck D."/>
            <person name="Allen E.E."/>
        </authorList>
    </citation>
    <scope>NUCLEOTIDE SEQUENCE</scope>
    <source>
        <strain evidence="6">Hildebrandi</strain>
    </source>
</reference>
<evidence type="ECO:0000256" key="1">
    <source>
        <dbReference type="ARBA" id="ARBA00023157"/>
    </source>
</evidence>
<evidence type="ECO:0000256" key="2">
    <source>
        <dbReference type="RuleBase" id="RU363034"/>
    </source>
</evidence>
<dbReference type="AlphaFoldDB" id="A0A9K3PN94"/>
<organism evidence="6 7">
    <name type="scientific">Nitzschia inconspicua</name>
    <dbReference type="NCBI Taxonomy" id="303405"/>
    <lineage>
        <taxon>Eukaryota</taxon>
        <taxon>Sar</taxon>
        <taxon>Stramenopiles</taxon>
        <taxon>Ochrophyta</taxon>
        <taxon>Bacillariophyta</taxon>
        <taxon>Bacillariophyceae</taxon>
        <taxon>Bacillariophycidae</taxon>
        <taxon>Bacillariales</taxon>
        <taxon>Bacillariaceae</taxon>
        <taxon>Nitzschia</taxon>
    </lineage>
</organism>
<feature type="domain" description="Peptidase S1" evidence="5">
    <location>
        <begin position="110"/>
        <end position="342"/>
    </location>
</feature>
<feature type="chain" id="PRO_5039926729" evidence="4">
    <location>
        <begin position="51"/>
        <end position="469"/>
    </location>
</feature>
<dbReference type="PROSITE" id="PS50240">
    <property type="entry name" value="TRYPSIN_DOM"/>
    <property type="match status" value="1"/>
</dbReference>
<dbReference type="PROSITE" id="PS00135">
    <property type="entry name" value="TRYPSIN_SER"/>
    <property type="match status" value="1"/>
</dbReference>
<dbReference type="SMART" id="SM00020">
    <property type="entry name" value="Tryp_SPc"/>
    <property type="match status" value="1"/>
</dbReference>
<dbReference type="GO" id="GO:0004252">
    <property type="term" value="F:serine-type endopeptidase activity"/>
    <property type="evidence" value="ECO:0007669"/>
    <property type="project" value="InterPro"/>
</dbReference>
<dbReference type="PANTHER" id="PTHR24276:SF91">
    <property type="entry name" value="AT26814P-RELATED"/>
    <property type="match status" value="1"/>
</dbReference>
<dbReference type="Pfam" id="PF00089">
    <property type="entry name" value="Trypsin"/>
    <property type="match status" value="1"/>
</dbReference>
<feature type="region of interest" description="Disordered" evidence="3">
    <location>
        <begin position="57"/>
        <end position="85"/>
    </location>
</feature>
<dbReference type="Proteomes" id="UP000693970">
    <property type="component" value="Unassembled WGS sequence"/>
</dbReference>
<reference evidence="6" key="2">
    <citation type="submission" date="2021-04" db="EMBL/GenBank/DDBJ databases">
        <authorList>
            <person name="Podell S."/>
        </authorList>
    </citation>
    <scope>NUCLEOTIDE SEQUENCE</scope>
    <source>
        <strain evidence="6">Hildebrandi</strain>
    </source>
</reference>
<dbReference type="CDD" id="cd00190">
    <property type="entry name" value="Tryp_SPc"/>
    <property type="match status" value="1"/>
</dbReference>
<dbReference type="InterPro" id="IPR050430">
    <property type="entry name" value="Peptidase_S1"/>
</dbReference>
<feature type="compositionally biased region" description="Polar residues" evidence="3">
    <location>
        <begin position="57"/>
        <end position="68"/>
    </location>
</feature>